<dbReference type="EMBL" id="JH597761">
    <property type="protein sequence ID" value="EHP70367.1"/>
    <property type="molecule type" value="Genomic_DNA"/>
</dbReference>
<sequence length="193" mass="22051">MRIYVGGSKGGTGKSTVAVYLFKRLKEMGHRVGFRDLSQNLIGEALMKAMKLTPDPDPEFEIYDLRSGTQLDHGDVEILVTEFPYLSLDLEETNSEEERLREEMRSQIGETKSRRVLVVNKVSPVPEDMQEQVRKVRELAWSFDHVVIVPFNGNLFYNNLEGEPTLDVLAEILAGKRGDKFVYPLAEPMHRRP</sequence>
<dbReference type="InterPro" id="IPR027417">
    <property type="entry name" value="P-loop_NTPase"/>
</dbReference>
<dbReference type="RefSeq" id="WP_009071049.1">
    <property type="nucleotide sequence ID" value="NZ_JH597761.1"/>
</dbReference>
<dbReference type="HOGENOM" id="CLU_1521894_0_0_2"/>
<organism evidence="1 2">
    <name type="scientific">Metallosphaera yellowstonensis MK1</name>
    <dbReference type="NCBI Taxonomy" id="671065"/>
    <lineage>
        <taxon>Archaea</taxon>
        <taxon>Thermoproteota</taxon>
        <taxon>Thermoprotei</taxon>
        <taxon>Sulfolobales</taxon>
        <taxon>Sulfolobaceae</taxon>
        <taxon>Metallosphaera</taxon>
    </lineage>
</organism>
<accession>H2C296</accession>
<dbReference type="InterPro" id="IPR015223">
    <property type="entry name" value="MipZ"/>
</dbReference>
<gene>
    <name evidence="1" type="ORF">MetMK1DRAFT_00008690</name>
</gene>
<dbReference type="SUPFAM" id="SSF52540">
    <property type="entry name" value="P-loop containing nucleoside triphosphate hydrolases"/>
    <property type="match status" value="1"/>
</dbReference>
<dbReference type="STRING" id="671065.MetMK1DRAFT_00008690"/>
<protein>
    <submittedName>
        <fullName evidence="1">CobQ/CobB/MinD/ParA nucleotide binding domain-containing protein</fullName>
    </submittedName>
</protein>
<name>H2C296_9CREN</name>
<dbReference type="Gene3D" id="3.40.50.300">
    <property type="entry name" value="P-loop containing nucleotide triphosphate hydrolases"/>
    <property type="match status" value="1"/>
</dbReference>
<dbReference type="OrthoDB" id="34360at2157"/>
<keyword evidence="2" id="KW-1185">Reference proteome</keyword>
<evidence type="ECO:0000313" key="2">
    <source>
        <dbReference type="Proteomes" id="UP000003980"/>
    </source>
</evidence>
<dbReference type="Proteomes" id="UP000003980">
    <property type="component" value="Unassembled WGS sequence"/>
</dbReference>
<dbReference type="AlphaFoldDB" id="H2C296"/>
<dbReference type="Pfam" id="PF09140">
    <property type="entry name" value="MipZ"/>
    <property type="match status" value="1"/>
</dbReference>
<evidence type="ECO:0000313" key="1">
    <source>
        <dbReference type="EMBL" id="EHP70367.1"/>
    </source>
</evidence>
<reference evidence="1 2" key="1">
    <citation type="submission" date="2012-01" db="EMBL/GenBank/DDBJ databases">
        <title>Improved High-Quality Draft sequence of Metallosphaera yellowstonensis MK1.</title>
        <authorList>
            <consortium name="US DOE Joint Genome Institute"/>
            <person name="Lucas S."/>
            <person name="Han J."/>
            <person name="Cheng J.-F."/>
            <person name="Goodwin L."/>
            <person name="Pitluck S."/>
            <person name="Peters L."/>
            <person name="Teshima H."/>
            <person name="Detter J.C."/>
            <person name="Han C."/>
            <person name="Tapia R."/>
            <person name="Land M."/>
            <person name="Hauser L."/>
            <person name="Kyrpides N."/>
            <person name="Kozubal M."/>
            <person name="Macur R.E."/>
            <person name="Jay Z."/>
            <person name="Inskeep W."/>
            <person name="Woyke T."/>
        </authorList>
    </citation>
    <scope>NUCLEOTIDE SEQUENCE [LARGE SCALE GENOMIC DNA]</scope>
    <source>
        <strain evidence="1 2">MK1</strain>
    </source>
</reference>
<proteinExistence type="predicted"/>